<protein>
    <submittedName>
        <fullName evidence="2">Uncharacterized protein</fullName>
    </submittedName>
</protein>
<sequence length="538" mass="59942">MPKRSRHQSPHDALISSKYEKALSLVQQLTASSGIQPSKEQKLQQVSGDVNTPRPGLFDVIGRAKWYVFSVWSGSYHNLPRNYDVNKSICRDAWKNMAVDPPTYPELALMPILVSIKAFQKSGANENARNILQALGSTKIDEPVEHPAETTDSQELSESDSENAEEQAYLADIQRDQMESSPAPTSSYQRSMSEAGITASRRQNQAKYARSLADSANAARPRFQSHDGMSNLHRSRRSSQSSVSTTDNVRSRYRARSVTSNQSGHRTNRSLVAGSLRDRRNINAPVRNRYSTHEDDFTGATRLWAQVANSSGQLPWEEFDSDDSIEDEKRATDASISEVDQSEVLMRGHLRNIDTSTPLPRHAGPLSSQSLASASSTAPRPSMFDSQRSSRAREQYMPTHSEKAPQSPSISVVDLGPATKRALQSLQSEVIALNGRLDGLKSELLEKDHLEPSSKGKKPMIPRSSARALGYSRKAGENDDDKNWEGWKWVVKAAARHAIFNLLTTFILLVILYKRKNPIATALSKQLYKLWIMLRKGV</sequence>
<feature type="compositionally biased region" description="Acidic residues" evidence="1">
    <location>
        <begin position="155"/>
        <end position="165"/>
    </location>
</feature>
<proteinExistence type="predicted"/>
<feature type="region of interest" description="Disordered" evidence="1">
    <location>
        <begin position="138"/>
        <end position="269"/>
    </location>
</feature>
<dbReference type="AlphaFoldDB" id="A0A8H7PPT8"/>
<feature type="region of interest" description="Disordered" evidence="1">
    <location>
        <begin position="315"/>
        <end position="411"/>
    </location>
</feature>
<dbReference type="GO" id="GO:0000062">
    <property type="term" value="F:fatty-acyl-CoA binding"/>
    <property type="evidence" value="ECO:0007669"/>
    <property type="project" value="InterPro"/>
</dbReference>
<organism evidence="2 3">
    <name type="scientific">Mortierella isabellina</name>
    <name type="common">Filamentous fungus</name>
    <name type="synonym">Umbelopsis isabellina</name>
    <dbReference type="NCBI Taxonomy" id="91625"/>
    <lineage>
        <taxon>Eukaryota</taxon>
        <taxon>Fungi</taxon>
        <taxon>Fungi incertae sedis</taxon>
        <taxon>Mucoromycota</taxon>
        <taxon>Mucoromycotina</taxon>
        <taxon>Umbelopsidomycetes</taxon>
        <taxon>Umbelopsidales</taxon>
        <taxon>Umbelopsidaceae</taxon>
        <taxon>Umbelopsis</taxon>
    </lineage>
</organism>
<name>A0A8H7PPT8_MORIS</name>
<dbReference type="Proteomes" id="UP000654370">
    <property type="component" value="Unassembled WGS sequence"/>
</dbReference>
<feature type="compositionally biased region" description="Acidic residues" evidence="1">
    <location>
        <begin position="317"/>
        <end position="326"/>
    </location>
</feature>
<evidence type="ECO:0000313" key="3">
    <source>
        <dbReference type="Proteomes" id="UP000654370"/>
    </source>
</evidence>
<dbReference type="InterPro" id="IPR035984">
    <property type="entry name" value="Acyl-CoA-binding_sf"/>
</dbReference>
<dbReference type="InterPro" id="IPR014352">
    <property type="entry name" value="FERM/acyl-CoA-bd_prot_sf"/>
</dbReference>
<feature type="region of interest" description="Disordered" evidence="1">
    <location>
        <begin position="450"/>
        <end position="476"/>
    </location>
</feature>
<feature type="compositionally biased region" description="Polar residues" evidence="1">
    <location>
        <begin position="179"/>
        <end position="192"/>
    </location>
</feature>
<reference evidence="2" key="1">
    <citation type="submission" date="2020-12" db="EMBL/GenBank/DDBJ databases">
        <title>Metabolic potential, ecology and presence of endohyphal bacteria is reflected in genomic diversity of Mucoromycotina.</title>
        <authorList>
            <person name="Muszewska A."/>
            <person name="Okrasinska A."/>
            <person name="Steczkiewicz K."/>
            <person name="Drgas O."/>
            <person name="Orlowska M."/>
            <person name="Perlinska-Lenart U."/>
            <person name="Aleksandrzak-Piekarczyk T."/>
            <person name="Szatraj K."/>
            <person name="Zielenkiewicz U."/>
            <person name="Pilsyk S."/>
            <person name="Malc E."/>
            <person name="Mieczkowski P."/>
            <person name="Kruszewska J.S."/>
            <person name="Biernat P."/>
            <person name="Pawlowska J."/>
        </authorList>
    </citation>
    <scope>NUCLEOTIDE SEQUENCE</scope>
    <source>
        <strain evidence="2">WA0000067209</strain>
    </source>
</reference>
<accession>A0A8H7PPT8</accession>
<feature type="compositionally biased region" description="Low complexity" evidence="1">
    <location>
        <begin position="366"/>
        <end position="376"/>
    </location>
</feature>
<dbReference type="EMBL" id="JAEPQZ010000009">
    <property type="protein sequence ID" value="KAG2177076.1"/>
    <property type="molecule type" value="Genomic_DNA"/>
</dbReference>
<comment type="caution">
    <text evidence="2">The sequence shown here is derived from an EMBL/GenBank/DDBJ whole genome shotgun (WGS) entry which is preliminary data.</text>
</comment>
<gene>
    <name evidence="2" type="ORF">INT43_007732</name>
</gene>
<dbReference type="Gene3D" id="1.20.80.10">
    <property type="match status" value="1"/>
</dbReference>
<dbReference type="OrthoDB" id="346910at2759"/>
<evidence type="ECO:0000313" key="2">
    <source>
        <dbReference type="EMBL" id="KAG2177076.1"/>
    </source>
</evidence>
<keyword evidence="3" id="KW-1185">Reference proteome</keyword>
<evidence type="ECO:0000256" key="1">
    <source>
        <dbReference type="SAM" id="MobiDB-lite"/>
    </source>
</evidence>
<dbReference type="SUPFAM" id="SSF47027">
    <property type="entry name" value="Acyl-CoA binding protein"/>
    <property type="match status" value="1"/>
</dbReference>
<feature type="compositionally biased region" description="Basic and acidic residues" evidence="1">
    <location>
        <begin position="139"/>
        <end position="149"/>
    </location>
</feature>